<evidence type="ECO:0000256" key="1">
    <source>
        <dbReference type="ARBA" id="ARBA00023002"/>
    </source>
</evidence>
<dbReference type="Pfam" id="PF13738">
    <property type="entry name" value="Pyr_redox_3"/>
    <property type="match status" value="1"/>
</dbReference>
<dbReference type="Gene3D" id="3.50.50.60">
    <property type="entry name" value="FAD/NAD(P)-binding domain"/>
    <property type="match status" value="1"/>
</dbReference>
<dbReference type="SUPFAM" id="SSF51905">
    <property type="entry name" value="FAD/NAD(P)-binding domain"/>
    <property type="match status" value="2"/>
</dbReference>
<dbReference type="RefSeq" id="WP_184822698.1">
    <property type="nucleotide sequence ID" value="NZ_JACHMM010000001.1"/>
</dbReference>
<dbReference type="InterPro" id="IPR036188">
    <property type="entry name" value="FAD/NAD-bd_sf"/>
</dbReference>
<reference evidence="2 3" key="1">
    <citation type="submission" date="2020-08" db="EMBL/GenBank/DDBJ databases">
        <title>Sequencing the genomes of 1000 actinobacteria strains.</title>
        <authorList>
            <person name="Klenk H.-P."/>
        </authorList>
    </citation>
    <scope>NUCLEOTIDE SEQUENCE [LARGE SCALE GENOMIC DNA]</scope>
    <source>
        <strain evidence="2 3">DSM 102122</strain>
    </source>
</reference>
<gene>
    <name evidence="2" type="ORF">HD601_002747</name>
</gene>
<dbReference type="GO" id="GO:0050660">
    <property type="term" value="F:flavin adenine dinucleotide binding"/>
    <property type="evidence" value="ECO:0007669"/>
    <property type="project" value="TreeGrafter"/>
</dbReference>
<keyword evidence="3" id="KW-1185">Reference proteome</keyword>
<keyword evidence="1" id="KW-0560">Oxidoreductase</keyword>
<dbReference type="PRINTS" id="PR00469">
    <property type="entry name" value="PNDRDTASEII"/>
</dbReference>
<evidence type="ECO:0000313" key="3">
    <source>
        <dbReference type="Proteomes" id="UP000542813"/>
    </source>
</evidence>
<accession>A0A7W9LLJ7</accession>
<proteinExistence type="predicted"/>
<dbReference type="AlphaFoldDB" id="A0A7W9LLJ7"/>
<dbReference type="Proteomes" id="UP000542813">
    <property type="component" value="Unassembled WGS sequence"/>
</dbReference>
<dbReference type="PANTHER" id="PTHR43539:SF78">
    <property type="entry name" value="FLAVIN-CONTAINING MONOOXYGENASE"/>
    <property type="match status" value="1"/>
</dbReference>
<name>A0A7W9LLJ7_9ACTN</name>
<dbReference type="PANTHER" id="PTHR43539">
    <property type="entry name" value="FLAVIN-BINDING MONOOXYGENASE-LIKE PROTEIN (AFU_ORTHOLOGUE AFUA_4G09220)"/>
    <property type="match status" value="1"/>
</dbReference>
<dbReference type="EMBL" id="JACHMM010000001">
    <property type="protein sequence ID" value="MBB5788172.1"/>
    <property type="molecule type" value="Genomic_DNA"/>
</dbReference>
<protein>
    <submittedName>
        <fullName evidence="2">Putative flavoprotein involved in K+ transport</fullName>
    </submittedName>
</protein>
<comment type="caution">
    <text evidence="2">The sequence shown here is derived from an EMBL/GenBank/DDBJ whole genome shotgun (WGS) entry which is preliminary data.</text>
</comment>
<evidence type="ECO:0000313" key="2">
    <source>
        <dbReference type="EMBL" id="MBB5788172.1"/>
    </source>
</evidence>
<sequence>MEQHIETIVVGGGQAGLSVGYHLKRRNRPFLILDDRARTGDNWRRHWDTLRLYSPARYDGLPGMRFPGPGGAFPTKDEVADYLESYAARFELPIEHDVRVESLTSGNGTGGYVVDCGERRFTADNVVVATGTFGTRSHIPEFSTELDPAIAQLHSTQYLRPDQLPPGPVLVVGASHSGADIAIEAARDHHTILAGRGTGQLPVPLESRRARTALPVLWFLAQHVFTLRTPIGRKMRPEIRTHGGPLLRVRAGDLEAAGVERVTERVAGVRDGKPVLDGGRVLDVASIVWCTGFRQDYGWIRLPATVLGDDGWPLEERGVVPSSPGLYFTGLAFQSAFSSMLVGGAGADAEHVARHLSDRPVTAARTPRPSVRER</sequence>
<dbReference type="PRINTS" id="PR00368">
    <property type="entry name" value="FADPNR"/>
</dbReference>
<organism evidence="2 3">
    <name type="scientific">Jiangella mangrovi</name>
    <dbReference type="NCBI Taxonomy" id="1524084"/>
    <lineage>
        <taxon>Bacteria</taxon>
        <taxon>Bacillati</taxon>
        <taxon>Actinomycetota</taxon>
        <taxon>Actinomycetes</taxon>
        <taxon>Jiangellales</taxon>
        <taxon>Jiangellaceae</taxon>
        <taxon>Jiangella</taxon>
    </lineage>
</organism>
<dbReference type="InterPro" id="IPR050982">
    <property type="entry name" value="Auxin_biosynth/cation_transpt"/>
</dbReference>
<dbReference type="GO" id="GO:0004497">
    <property type="term" value="F:monooxygenase activity"/>
    <property type="evidence" value="ECO:0007669"/>
    <property type="project" value="TreeGrafter"/>
</dbReference>